<dbReference type="EMBL" id="BTGU01000202">
    <property type="protein sequence ID" value="GMN64939.1"/>
    <property type="molecule type" value="Genomic_DNA"/>
</dbReference>
<keyword evidence="2" id="KW-1185">Reference proteome</keyword>
<dbReference type="Proteomes" id="UP001187192">
    <property type="component" value="Unassembled WGS sequence"/>
</dbReference>
<dbReference type="AlphaFoldDB" id="A0AA88J7X0"/>
<protein>
    <submittedName>
        <fullName evidence="1">Uncharacterized protein</fullName>
    </submittedName>
</protein>
<proteinExistence type="predicted"/>
<evidence type="ECO:0000313" key="2">
    <source>
        <dbReference type="Proteomes" id="UP001187192"/>
    </source>
</evidence>
<evidence type="ECO:0000313" key="1">
    <source>
        <dbReference type="EMBL" id="GMN64939.1"/>
    </source>
</evidence>
<comment type="caution">
    <text evidence="1">The sequence shown here is derived from an EMBL/GenBank/DDBJ whole genome shotgun (WGS) entry which is preliminary data.</text>
</comment>
<gene>
    <name evidence="1" type="ORF">TIFTF001_034026</name>
</gene>
<name>A0AA88J7X0_FICCA</name>
<sequence>MVGFREMGRDWDYGSKLGSGFETGSEFETRVRIQNRDRDSWPESKLDSTNEIEIGFRDRSRDSRLKTGVEVKFWDMQWDRDSEPRMKSWSSFGTGVGIEIYRNVT</sequence>
<reference evidence="1" key="1">
    <citation type="submission" date="2023-07" db="EMBL/GenBank/DDBJ databases">
        <title>draft genome sequence of fig (Ficus carica).</title>
        <authorList>
            <person name="Takahashi T."/>
            <person name="Nishimura K."/>
        </authorList>
    </citation>
    <scope>NUCLEOTIDE SEQUENCE</scope>
</reference>
<organism evidence="1 2">
    <name type="scientific">Ficus carica</name>
    <name type="common">Common fig</name>
    <dbReference type="NCBI Taxonomy" id="3494"/>
    <lineage>
        <taxon>Eukaryota</taxon>
        <taxon>Viridiplantae</taxon>
        <taxon>Streptophyta</taxon>
        <taxon>Embryophyta</taxon>
        <taxon>Tracheophyta</taxon>
        <taxon>Spermatophyta</taxon>
        <taxon>Magnoliopsida</taxon>
        <taxon>eudicotyledons</taxon>
        <taxon>Gunneridae</taxon>
        <taxon>Pentapetalae</taxon>
        <taxon>rosids</taxon>
        <taxon>fabids</taxon>
        <taxon>Rosales</taxon>
        <taxon>Moraceae</taxon>
        <taxon>Ficeae</taxon>
        <taxon>Ficus</taxon>
    </lineage>
</organism>
<accession>A0AA88J7X0</accession>